<comment type="similarity">
    <text evidence="2 8">Belongs to the flagella basal body rod proteins family.</text>
</comment>
<dbReference type="NCBIfam" id="TIGR03506">
    <property type="entry name" value="FlgEFG_subfam"/>
    <property type="match status" value="2"/>
</dbReference>
<evidence type="ECO:0000256" key="7">
    <source>
        <dbReference type="NCBIfam" id="TIGR02488"/>
    </source>
</evidence>
<dbReference type="PANTHER" id="PTHR30435">
    <property type="entry name" value="FLAGELLAR PROTEIN"/>
    <property type="match status" value="1"/>
</dbReference>
<comment type="caution">
    <text evidence="12">The sequence shown here is derived from an EMBL/GenBank/DDBJ whole genome shotgun (WGS) entry which is preliminary data.</text>
</comment>
<protein>
    <recommendedName>
        <fullName evidence="3 7">Flagellar basal-body rod protein FlgG</fullName>
    </recommendedName>
    <alternativeName>
        <fullName evidence="6 8">Distal rod protein</fullName>
    </alternativeName>
</protein>
<evidence type="ECO:0000256" key="6">
    <source>
        <dbReference type="ARBA" id="ARBA00032912"/>
    </source>
</evidence>
<dbReference type="AlphaFoldDB" id="A0A081BB58"/>
<dbReference type="InterPro" id="IPR053967">
    <property type="entry name" value="LlgE_F_G-like_D1"/>
</dbReference>
<dbReference type="GO" id="GO:0009426">
    <property type="term" value="C:bacterial-type flagellum basal body, distal rod"/>
    <property type="evidence" value="ECO:0007669"/>
    <property type="project" value="UniProtKB-UniRule"/>
</dbReference>
<evidence type="ECO:0000256" key="2">
    <source>
        <dbReference type="ARBA" id="ARBA00009677"/>
    </source>
</evidence>
<dbReference type="InterPro" id="IPR019776">
    <property type="entry name" value="Flagellar_basal_body_rod_CS"/>
</dbReference>
<evidence type="ECO:0000259" key="10">
    <source>
        <dbReference type="Pfam" id="PF06429"/>
    </source>
</evidence>
<dbReference type="NCBIfam" id="TIGR02488">
    <property type="entry name" value="flgG_G_neg"/>
    <property type="match status" value="1"/>
</dbReference>
<dbReference type="SUPFAM" id="SSF117143">
    <property type="entry name" value="Flagellar hook protein flgE"/>
    <property type="match status" value="1"/>
</dbReference>
<feature type="domain" description="Flagellar basal body rod protein N-terminal" evidence="9">
    <location>
        <begin position="6"/>
        <end position="34"/>
    </location>
</feature>
<comment type="subunit">
    <text evidence="5 8">The basal body constitutes a major portion of the flagellar organelle and consists of four rings (L,P,S, and M) mounted on a central rod. The rod consists of about 26 subunits of FlgG in the distal portion, and FlgB, FlgC and FlgF are thought to build up the proximal portion of the rod with about 6 subunits each.</text>
</comment>
<feature type="domain" description="Flagellar hook protein FlgE/F/G-like D1" evidence="11">
    <location>
        <begin position="96"/>
        <end position="158"/>
    </location>
</feature>
<evidence type="ECO:0000256" key="3">
    <source>
        <dbReference type="ARBA" id="ARBA00017948"/>
    </source>
</evidence>
<sequence length="261" mass="27788">MRALGIAATGMMAQQTNVEVISNNIANMNTTAFQRARAEFTDLFYMNQRRQGVQSTDEGNIVPAGIQVGLGVKTAAVRRVSLQGNLANTGNTYDLALQGRGYFMVDLPGGETGYTRDGAFQKSPDGQLVTADGYVLQPGLAIPDNAVDVTVNQSGEVLAYVDGEAEPLNLGQIELAVFPNEAGLSSAGDNMLKETLASGPAIVGVPGEVGFGSIRQKFLESSNVNPVQEITDLISAQRAYEMNSKVIETADQMFSTVTRMR</sequence>
<comment type="subcellular location">
    <subcellularLocation>
        <location evidence="1 8">Bacterial flagellum basal body</location>
    </subcellularLocation>
</comment>
<evidence type="ECO:0000256" key="5">
    <source>
        <dbReference type="ARBA" id="ARBA00025933"/>
    </source>
</evidence>
<dbReference type="Pfam" id="PF00460">
    <property type="entry name" value="Flg_bb_rod"/>
    <property type="match status" value="1"/>
</dbReference>
<keyword evidence="12" id="KW-0969">Cilium</keyword>
<dbReference type="InterPro" id="IPR037925">
    <property type="entry name" value="FlgE/F/G-like"/>
</dbReference>
<dbReference type="Proteomes" id="UP000028702">
    <property type="component" value="Unassembled WGS sequence"/>
</dbReference>
<dbReference type="InterPro" id="IPR010930">
    <property type="entry name" value="Flg_bb/hook_C_dom"/>
</dbReference>
<dbReference type="Pfam" id="PF06429">
    <property type="entry name" value="Flg_bbr_C"/>
    <property type="match status" value="1"/>
</dbReference>
<dbReference type="EMBL" id="BBIO01000008">
    <property type="protein sequence ID" value="GAK45276.1"/>
    <property type="molecule type" value="Genomic_DNA"/>
</dbReference>
<reference evidence="12 13" key="1">
    <citation type="submission" date="2014-07" db="EMBL/GenBank/DDBJ databases">
        <title>Tepidicaulis marinum gen. nov., sp. nov., a novel marine bacterium denitrifying nitrate to nitrous oxide strictly under microaerobic conditions.</title>
        <authorList>
            <person name="Takeuchi M."/>
            <person name="Yamagishi T."/>
            <person name="Kamagata Y."/>
            <person name="Oshima K."/>
            <person name="Hattori M."/>
            <person name="Katayama T."/>
            <person name="Hanada S."/>
            <person name="Tamaki H."/>
            <person name="Marumo K."/>
            <person name="Maeda H."/>
            <person name="Nedachi M."/>
            <person name="Iwasaki W."/>
            <person name="Suwa Y."/>
            <person name="Sakata S."/>
        </authorList>
    </citation>
    <scope>NUCLEOTIDE SEQUENCE [LARGE SCALE GENOMIC DNA]</scope>
    <source>
        <strain evidence="12 13">MA2</strain>
    </source>
</reference>
<accession>A0A081BB58</accession>
<dbReference type="Pfam" id="PF22692">
    <property type="entry name" value="LlgE_F_G_D1"/>
    <property type="match status" value="1"/>
</dbReference>
<keyword evidence="12" id="KW-0282">Flagellum</keyword>
<dbReference type="PROSITE" id="PS00588">
    <property type="entry name" value="FLAGELLA_BB_ROD"/>
    <property type="match status" value="1"/>
</dbReference>
<evidence type="ECO:0000259" key="11">
    <source>
        <dbReference type="Pfam" id="PF22692"/>
    </source>
</evidence>
<proteinExistence type="inferred from homology"/>
<dbReference type="STRING" id="1333998.M2A_1775"/>
<evidence type="ECO:0000256" key="8">
    <source>
        <dbReference type="RuleBase" id="RU362116"/>
    </source>
</evidence>
<keyword evidence="4 8" id="KW-0975">Bacterial flagellum</keyword>
<dbReference type="InterPro" id="IPR012834">
    <property type="entry name" value="FlgG_G_neg"/>
</dbReference>
<evidence type="ECO:0000256" key="1">
    <source>
        <dbReference type="ARBA" id="ARBA00004117"/>
    </source>
</evidence>
<dbReference type="GO" id="GO:0071978">
    <property type="term" value="P:bacterial-type flagellum-dependent swarming motility"/>
    <property type="evidence" value="ECO:0007669"/>
    <property type="project" value="TreeGrafter"/>
</dbReference>
<organism evidence="12 13">
    <name type="scientific">Tepidicaulis marinus</name>
    <dbReference type="NCBI Taxonomy" id="1333998"/>
    <lineage>
        <taxon>Bacteria</taxon>
        <taxon>Pseudomonadati</taxon>
        <taxon>Pseudomonadota</taxon>
        <taxon>Alphaproteobacteria</taxon>
        <taxon>Hyphomicrobiales</taxon>
        <taxon>Parvibaculaceae</taxon>
        <taxon>Tepidicaulis</taxon>
    </lineage>
</organism>
<name>A0A081BB58_9HYPH</name>
<gene>
    <name evidence="12" type="ORF">M2A_1775</name>
</gene>
<keyword evidence="12" id="KW-0966">Cell projection</keyword>
<evidence type="ECO:0000256" key="4">
    <source>
        <dbReference type="ARBA" id="ARBA00023143"/>
    </source>
</evidence>
<evidence type="ECO:0000313" key="12">
    <source>
        <dbReference type="EMBL" id="GAK45276.1"/>
    </source>
</evidence>
<keyword evidence="13" id="KW-1185">Reference proteome</keyword>
<feature type="domain" description="Flagellar basal-body/hook protein C-terminal" evidence="10">
    <location>
        <begin position="215"/>
        <end position="260"/>
    </location>
</feature>
<evidence type="ECO:0000313" key="13">
    <source>
        <dbReference type="Proteomes" id="UP000028702"/>
    </source>
</evidence>
<evidence type="ECO:0000259" key="9">
    <source>
        <dbReference type="Pfam" id="PF00460"/>
    </source>
</evidence>
<dbReference type="InterPro" id="IPR001444">
    <property type="entry name" value="Flag_bb_rod_N"/>
</dbReference>
<dbReference type="eggNOG" id="COG4786">
    <property type="taxonomic scope" value="Bacteria"/>
</dbReference>
<dbReference type="PANTHER" id="PTHR30435:SF19">
    <property type="entry name" value="FLAGELLAR BASAL-BODY ROD PROTEIN FLGG"/>
    <property type="match status" value="1"/>
</dbReference>
<dbReference type="RefSeq" id="WP_045446022.1">
    <property type="nucleotide sequence ID" value="NZ_BBIO01000008.1"/>
</dbReference>
<dbReference type="InterPro" id="IPR020013">
    <property type="entry name" value="Flagellar_FlgE/F/G"/>
</dbReference>